<proteinExistence type="predicted"/>
<evidence type="ECO:0000313" key="1">
    <source>
        <dbReference type="EMBL" id="KAJ8929318.1"/>
    </source>
</evidence>
<accession>A0AAV8WRZ0</accession>
<keyword evidence="2" id="KW-1185">Reference proteome</keyword>
<reference evidence="1" key="1">
    <citation type="journal article" date="2023" name="Insect Mol. Biol.">
        <title>Genome sequencing provides insights into the evolution of gene families encoding plant cell wall-degrading enzymes in longhorned beetles.</title>
        <authorList>
            <person name="Shin N.R."/>
            <person name="Okamura Y."/>
            <person name="Kirsch R."/>
            <person name="Pauchet Y."/>
        </authorList>
    </citation>
    <scope>NUCLEOTIDE SEQUENCE</scope>
    <source>
        <strain evidence="1">RBIC_L_NR</strain>
    </source>
</reference>
<evidence type="ECO:0000313" key="2">
    <source>
        <dbReference type="Proteomes" id="UP001162156"/>
    </source>
</evidence>
<comment type="caution">
    <text evidence="1">The sequence shown here is derived from an EMBL/GenBank/DDBJ whole genome shotgun (WGS) entry which is preliminary data.</text>
</comment>
<dbReference type="AlphaFoldDB" id="A0AAV8WRZ0"/>
<dbReference type="EMBL" id="JANEYF010005077">
    <property type="protein sequence ID" value="KAJ8929318.1"/>
    <property type="molecule type" value="Genomic_DNA"/>
</dbReference>
<sequence length="67" mass="7757">MINPRIKALSEAKYKQFRGWFDKRLDDAIAAAEAQEKAPQLSKVNIIQLAHIRVQSILSKFCFFYSL</sequence>
<protein>
    <submittedName>
        <fullName evidence="1">Uncharacterized protein</fullName>
    </submittedName>
</protein>
<organism evidence="1 2">
    <name type="scientific">Rhamnusium bicolor</name>
    <dbReference type="NCBI Taxonomy" id="1586634"/>
    <lineage>
        <taxon>Eukaryota</taxon>
        <taxon>Metazoa</taxon>
        <taxon>Ecdysozoa</taxon>
        <taxon>Arthropoda</taxon>
        <taxon>Hexapoda</taxon>
        <taxon>Insecta</taxon>
        <taxon>Pterygota</taxon>
        <taxon>Neoptera</taxon>
        <taxon>Endopterygota</taxon>
        <taxon>Coleoptera</taxon>
        <taxon>Polyphaga</taxon>
        <taxon>Cucujiformia</taxon>
        <taxon>Chrysomeloidea</taxon>
        <taxon>Cerambycidae</taxon>
        <taxon>Lepturinae</taxon>
        <taxon>Rhagiini</taxon>
        <taxon>Rhamnusium</taxon>
    </lineage>
</organism>
<name>A0AAV8WRZ0_9CUCU</name>
<gene>
    <name evidence="1" type="ORF">NQ314_018026</name>
</gene>
<dbReference type="Proteomes" id="UP001162156">
    <property type="component" value="Unassembled WGS sequence"/>
</dbReference>